<dbReference type="EMBL" id="CAJEWA010000004">
    <property type="protein sequence ID" value="CAD2071180.1"/>
    <property type="molecule type" value="Genomic_DNA"/>
</dbReference>
<dbReference type="Proteomes" id="UP000534001">
    <property type="component" value="Unassembled WGS sequence"/>
</dbReference>
<dbReference type="EMBL" id="JACHFF010000002">
    <property type="protein sequence ID" value="MBB6423657.1"/>
    <property type="molecule type" value="Genomic_DNA"/>
</dbReference>
<dbReference type="Proteomes" id="UP000545588">
    <property type="component" value="Unassembled WGS sequence"/>
</dbReference>
<gene>
    <name evidence="2" type="ORF">HNR41_001629</name>
    <name evidence="1" type="ORF">JEOCOQ751_00153</name>
</gene>
<evidence type="ECO:0000313" key="3">
    <source>
        <dbReference type="Proteomes" id="UP000534001"/>
    </source>
</evidence>
<organism evidence="1 3">
    <name type="scientific">Jeotgalicoccus coquinae</name>
    <dbReference type="NCBI Taxonomy" id="709509"/>
    <lineage>
        <taxon>Bacteria</taxon>
        <taxon>Bacillati</taxon>
        <taxon>Bacillota</taxon>
        <taxon>Bacilli</taxon>
        <taxon>Bacillales</taxon>
        <taxon>Staphylococcaceae</taxon>
        <taxon>Jeotgalicoccus</taxon>
    </lineage>
</organism>
<comment type="caution">
    <text evidence="1">The sequence shown here is derived from an EMBL/GenBank/DDBJ whole genome shotgun (WGS) entry which is preliminary data.</text>
</comment>
<sequence length="102" mass="12055">MHFKYHETHPYKNFLEYLNITEAASFIVDYFDLVETVEFDNTILVTSNKRVLQYTDLKETHNTLSSSDFLHRVIHRYTSALPILLVKNNVKFTAIFLRLGEN</sequence>
<accession>A0A6V7R1H1</accession>
<evidence type="ECO:0000313" key="1">
    <source>
        <dbReference type="EMBL" id="CAD2071180.1"/>
    </source>
</evidence>
<proteinExistence type="predicted"/>
<name>A0A6V7R1H1_9STAP</name>
<protein>
    <submittedName>
        <fullName evidence="1">Uncharacterized protein</fullName>
    </submittedName>
</protein>
<reference evidence="2 4" key="2">
    <citation type="submission" date="2020-08" db="EMBL/GenBank/DDBJ databases">
        <title>Genomic Encyclopedia of Type Strains, Phase IV (KMG-IV): sequencing the most valuable type-strain genomes for metagenomic binning, comparative biology and taxonomic classification.</title>
        <authorList>
            <person name="Goeker M."/>
        </authorList>
    </citation>
    <scope>NUCLEOTIDE SEQUENCE [LARGE SCALE GENOMIC DNA]</scope>
    <source>
        <strain evidence="2 4">DSM 22419</strain>
    </source>
</reference>
<evidence type="ECO:0000313" key="4">
    <source>
        <dbReference type="Proteomes" id="UP000545588"/>
    </source>
</evidence>
<dbReference type="AlphaFoldDB" id="A0A6V7R1H1"/>
<keyword evidence="4" id="KW-1185">Reference proteome</keyword>
<evidence type="ECO:0000313" key="2">
    <source>
        <dbReference type="EMBL" id="MBB6423657.1"/>
    </source>
</evidence>
<reference evidence="1 3" key="1">
    <citation type="submission" date="2020-07" db="EMBL/GenBank/DDBJ databases">
        <authorList>
            <person name="Criscuolo A."/>
        </authorList>
    </citation>
    <scope>NUCLEOTIDE SEQUENCE [LARGE SCALE GENOMIC DNA]</scope>
    <source>
        <strain evidence="1">CIP111751</strain>
    </source>
</reference>